<evidence type="ECO:0000313" key="3">
    <source>
        <dbReference type="EMBL" id="MBB5351300.1"/>
    </source>
</evidence>
<proteinExistence type="predicted"/>
<evidence type="ECO:0000313" key="4">
    <source>
        <dbReference type="Proteomes" id="UP000557717"/>
    </source>
</evidence>
<feature type="compositionally biased region" description="Basic and acidic residues" evidence="2">
    <location>
        <begin position="88"/>
        <end position="106"/>
    </location>
</feature>
<feature type="region of interest" description="Disordered" evidence="2">
    <location>
        <begin position="87"/>
        <end position="106"/>
    </location>
</feature>
<dbReference type="RefSeq" id="WP_184017353.1">
    <property type="nucleotide sequence ID" value="NZ_JACHFD010000006.1"/>
</dbReference>
<sequence length="261" mass="27845">MANILAIISAVLLAASAYIAFKNKSALETEVDRRSAAESTLSQNQATLTGLQGDRDDTIATREDVESQTLVKKDEETATQTTNAELKSGLEEKKSESEKNAARISDIKAQTDELGDIQEIAGKIRRLKEEIASAEDSRTSLKATQANLLSERNGTQEVIADYNKINRDYSNKNSFFESAQINSIFGPWGFVTISAGNSAGAVAGSTLSVVRDGETIAKLRVRTVEAGRASADVIPGSLAEDTTLMVGDLVKPVAAETSEGN</sequence>
<reference evidence="3 4" key="1">
    <citation type="submission" date="2020-08" db="EMBL/GenBank/DDBJ databases">
        <title>Genomic Encyclopedia of Type Strains, Phase IV (KMG-IV): sequencing the most valuable type-strain genomes for metagenomic binning, comparative biology and taxonomic classification.</title>
        <authorList>
            <person name="Goeker M."/>
        </authorList>
    </citation>
    <scope>NUCLEOTIDE SEQUENCE [LARGE SCALE GENOMIC DNA]</scope>
    <source>
        <strain evidence="3 4">YC6886</strain>
    </source>
</reference>
<name>A0A840VBJ0_9BACT</name>
<keyword evidence="1" id="KW-0175">Coiled coil</keyword>
<protein>
    <submittedName>
        <fullName evidence="3">Uncharacterized protein</fullName>
    </submittedName>
</protein>
<feature type="coiled-coil region" evidence="1">
    <location>
        <begin position="117"/>
        <end position="144"/>
    </location>
</feature>
<comment type="caution">
    <text evidence="3">The sequence shown here is derived from an EMBL/GenBank/DDBJ whole genome shotgun (WGS) entry which is preliminary data.</text>
</comment>
<accession>A0A840VBJ0</accession>
<organism evidence="3 4">
    <name type="scientific">Haloferula luteola</name>
    <dbReference type="NCBI Taxonomy" id="595692"/>
    <lineage>
        <taxon>Bacteria</taxon>
        <taxon>Pseudomonadati</taxon>
        <taxon>Verrucomicrobiota</taxon>
        <taxon>Verrucomicrobiia</taxon>
        <taxon>Verrucomicrobiales</taxon>
        <taxon>Verrucomicrobiaceae</taxon>
        <taxon>Haloferula</taxon>
    </lineage>
</organism>
<evidence type="ECO:0000256" key="2">
    <source>
        <dbReference type="SAM" id="MobiDB-lite"/>
    </source>
</evidence>
<dbReference type="EMBL" id="JACHFD010000006">
    <property type="protein sequence ID" value="MBB5351300.1"/>
    <property type="molecule type" value="Genomic_DNA"/>
</dbReference>
<keyword evidence="4" id="KW-1185">Reference proteome</keyword>
<dbReference type="AlphaFoldDB" id="A0A840VBJ0"/>
<evidence type="ECO:0000256" key="1">
    <source>
        <dbReference type="SAM" id="Coils"/>
    </source>
</evidence>
<gene>
    <name evidence="3" type="ORF">HNR46_001536</name>
</gene>
<dbReference type="Proteomes" id="UP000557717">
    <property type="component" value="Unassembled WGS sequence"/>
</dbReference>